<reference evidence="6" key="1">
    <citation type="submission" date="2018-05" db="EMBL/GenBank/DDBJ databases">
        <title>Draft genome sequence of Stemphylium lycopersici strain CIDEFI 213.</title>
        <authorList>
            <person name="Medina R."/>
            <person name="Franco M.E.E."/>
            <person name="Lucentini C.G."/>
            <person name="Saparrat M.C.N."/>
            <person name="Balatti P.A."/>
        </authorList>
    </citation>
    <scope>NUCLEOTIDE SEQUENCE [LARGE SCALE GENOMIC DNA]</scope>
    <source>
        <strain evidence="6">CIDEFI 213</strain>
    </source>
</reference>
<feature type="compositionally biased region" description="Low complexity" evidence="3">
    <location>
        <begin position="190"/>
        <end position="203"/>
    </location>
</feature>
<dbReference type="GO" id="GO:0047372">
    <property type="term" value="F:monoacylglycerol lipase activity"/>
    <property type="evidence" value="ECO:0007669"/>
    <property type="project" value="TreeGrafter"/>
</dbReference>
<feature type="compositionally biased region" description="Low complexity" evidence="3">
    <location>
        <begin position="166"/>
        <end position="180"/>
    </location>
</feature>
<feature type="compositionally biased region" description="Polar residues" evidence="3">
    <location>
        <begin position="898"/>
        <end position="907"/>
    </location>
</feature>
<proteinExistence type="inferred from homology"/>
<gene>
    <name evidence="5" type="ORF">DDE83_000334</name>
</gene>
<evidence type="ECO:0000256" key="3">
    <source>
        <dbReference type="SAM" id="MobiDB-lite"/>
    </source>
</evidence>
<feature type="compositionally biased region" description="Low complexity" evidence="3">
    <location>
        <begin position="1628"/>
        <end position="1641"/>
    </location>
</feature>
<evidence type="ECO:0000259" key="4">
    <source>
        <dbReference type="Pfam" id="PF05057"/>
    </source>
</evidence>
<feature type="compositionally biased region" description="Low complexity" evidence="3">
    <location>
        <begin position="1608"/>
        <end position="1620"/>
    </location>
</feature>
<organism evidence="5 6">
    <name type="scientific">Stemphylium lycopersici</name>
    <name type="common">Tomato gray leaf spot disease fungus</name>
    <name type="synonym">Thyrospora lycopersici</name>
    <dbReference type="NCBI Taxonomy" id="183478"/>
    <lineage>
        <taxon>Eukaryota</taxon>
        <taxon>Fungi</taxon>
        <taxon>Dikarya</taxon>
        <taxon>Ascomycota</taxon>
        <taxon>Pezizomycotina</taxon>
        <taxon>Dothideomycetes</taxon>
        <taxon>Pleosporomycetidae</taxon>
        <taxon>Pleosporales</taxon>
        <taxon>Pleosporineae</taxon>
        <taxon>Pleosporaceae</taxon>
        <taxon>Stemphylium</taxon>
    </lineage>
</organism>
<accession>A0A364NFX6</accession>
<dbReference type="SUPFAM" id="SSF53474">
    <property type="entry name" value="alpha/beta-Hydrolases"/>
    <property type="match status" value="1"/>
</dbReference>
<feature type="region of interest" description="Disordered" evidence="3">
    <location>
        <begin position="1735"/>
        <end position="1757"/>
    </location>
</feature>
<feature type="compositionally biased region" description="Polar residues" evidence="3">
    <location>
        <begin position="601"/>
        <end position="613"/>
    </location>
</feature>
<sequence length="2304" mass="255508">MISGAGSSPPPPPGGNDTRKFGPSIPLGANKGGDGSSKEKATWITGTSEEVKKGRHFIVDRMGTWVRCSLNHALLDSDTGYAVYASWNGRRVRFQWIGPVRARYEAFEYQYWQIIQEEQGRVARHEPLTGEDLGEDAEEEYEIAGEAVFDTVPSTTSRGTQDNPFSPSSGSERGSASRGSVGSGSGDPFSTPRGRGSCSSGRARQGREPPLSPSAGKGKGPARSLNGGSPGIWQWKPFILTVFDDSLSRRDIYTSNHLKDCSDIQRHVLGCTKKLFDEYATSKSPVSRLGKALLSFGRVCAGVELEAEEKRALRMLLLHQKGSVKVGEVVRYTLTYTPSEDRILPPPSCLHVRIRNSSAIPLRAAYLHGPYTIHVSAYPSTFNPNVKVDDAKTYGVPDFEPNVKAGGYWNTKLTVPEHTRTEATDDHGTPKRVTWIIEIASQIIFSNSASVNYELLVARDERSLDLGFTAVTGNSHGTPGRVQDHQQGSQKHVSGHPAQPKGVYSKAVKLVVDDTTSLWNKPELPEWNDEEQSHGRRSRDEGHTQAGGQRKKKNVHLVIVTHGLHSNLGADMLYLKESIDATARQARESRRQRRREQRAANSTAENKDTSTAPLSGGQDEISDAGEDEDEEDVVVRGFNGNVIRTERGIQYLGKRLAKYVLQLTYPDQPFLPIKKSMGQKISNTFSPTKDRPDEGIPSHHGSSVHHASRGQDKRAYQFTSISFIGHSLGGLVQTYAIAYIHKHSPHFFDTIKPVNFIAMATPFLGLSNENPTYVKFALDFGLVGRTGQDLGLTWRAPTLARSGWTAMGNVFGNQAQDPHQEDPGAKPLLRILPTGPAHQVLRRFRNRTIYSNVVNDGIVPLRTSCLLFLDWRGLGRVEKARRENGLIGTVAVWGYGQITGQNSSPNPSRIGFSDDESSGVDSPSYNGDDTTVPLPGADITNQEDEAQVPSIEPAAHQVIEGQKKNPESKEPNDQYFQPQNTLMQLWSYIRPTGKHTSRDKKMFSRSQTIYKDDDDEQSVAEAETPSSSNATQQRKRPQATRGDSIVDNPRSNLAPPKTTIFESAGDLINPPVPPQSWIIDPSTRARAIFHDRIYHPEDIPPPPTKKKPTRNFSGDSSVSQTSEISVDESVMRVEEKIARAYHKDLSWRKVLVSLEPDAHNNMIVRRMFANAYGWPVVKHLCDTHFADTYSAETRDEDEPAIDRAQAMNKPINEDGERVKGQETLQPPIERTESEMREVADELAPLKPPSLRIPKRSNTTDSMRSIGSGDWDSIYFNETSDEEDEMDDRNAVQRFFQPNNPKSPRSPPDAVPKTPDGKGTSEADISDFLHGTGVEYHRGLGASPRSKTATLTREPDSIESTGEASQDPEEGKQTSSRPGTPIGRISGVGLRNSIDIPASPESSKARRGSSGVAEQVARLSSPKNDKQSSSPSKLSPLHEQSIAFFNHVAIAACSFSNRHSASLSVAFAGLVGHIHWLRLDWAVSVRSGRDTLLRSNLVGPLRSSVFTSQIEQALHLPTMVADSVNPAWHMGPANIGGRRRRITRRPNMPRSKTTPVLSPESPNMVDDMGGVTTRADLHRTRPLNVSSSSEPFPTMINTYVANNGHPADARPSSSSRPSDSPLGTPTGHSPTPSITSATSTITESRKKHGMFGLKSKESDRPRSSQGSPHQPSPLPPLTPVKAAQLLGVDSSAGRARRRSLGRQIQNDRDLDGLSVRPTLKKQASVSVLTTSKDFAGRQTRFREKDVEPDPPKSKGLWGIGSKKAQRMLGLLPAREANARRETDLDRVASESLAPHLEEDNEAYYSSEPNLHARPRLLPAPRPILEAPQRLTRKRLPKTLDRMTPITETSHDELRTFYNNSEHNPELDLISEYEHDYPYRSDSLPRSHTESLLTNFIYELKEEDLSPMQRTIEEDAESEEEEHTVHPGNEIELETVQYEQPKALHLRGPLQTVEDRLLDAAEAELAASKTRQNMNDVARLVVDTQTSALRVSHEAMKANFAATLQGVIPDESFSDLEDENEYPADLISIRSSIDLEEEPTVHVAKVMMFRRITSGMVKFVETAHKKKAPKSIAPVIRKSTLPLSRDIEPISKPACYFQHDKRISPFNECNRNVEAREHTLVPGDVTSTVQPIDFHSNLTTKNYNRLYKPKKAKMPRGESQILVKDWVSTYDHAKQRPLSERVDLDVLADQQIPPAPFPKGDYPTPLPPPRTSSKEHFCLKNGHIFHPIDLKTVPDEVAINSLEVRPYLHTRAGRKQHVHIPVFCDRCGDDVKEELWQCDIAVCHMVVCKACAVDMDHEWQERVTEA</sequence>
<dbReference type="InterPro" id="IPR007751">
    <property type="entry name" value="DUF676_lipase-like"/>
</dbReference>
<dbReference type="Pfam" id="PF05057">
    <property type="entry name" value="DUF676"/>
    <property type="match status" value="2"/>
</dbReference>
<dbReference type="PANTHER" id="PTHR12482:SF62">
    <property type="entry name" value="LIPASE ROG1-RELATED"/>
    <property type="match status" value="1"/>
</dbReference>
<feature type="compositionally biased region" description="Basic and acidic residues" evidence="3">
    <location>
        <begin position="1739"/>
        <end position="1751"/>
    </location>
</feature>
<evidence type="ECO:0000256" key="1">
    <source>
        <dbReference type="ARBA" id="ARBA00007920"/>
    </source>
</evidence>
<feature type="region of interest" description="Disordered" evidence="3">
    <location>
        <begin position="1540"/>
        <end position="1714"/>
    </location>
</feature>
<evidence type="ECO:0000256" key="2">
    <source>
        <dbReference type="ARBA" id="ARBA00022963"/>
    </source>
</evidence>
<feature type="region of interest" description="Disordered" evidence="3">
    <location>
        <begin position="1"/>
        <end position="40"/>
    </location>
</feature>
<feature type="domain" description="DUF676" evidence="4">
    <location>
        <begin position="718"/>
        <end position="863"/>
    </location>
</feature>
<feature type="region of interest" description="Disordered" evidence="3">
    <location>
        <begin position="993"/>
        <end position="1077"/>
    </location>
</feature>
<dbReference type="InterPro" id="IPR029058">
    <property type="entry name" value="AB_hydrolase_fold"/>
</dbReference>
<dbReference type="EMBL" id="QGDH01000004">
    <property type="protein sequence ID" value="RAR16208.1"/>
    <property type="molecule type" value="Genomic_DNA"/>
</dbReference>
<feature type="compositionally biased region" description="Polar residues" evidence="3">
    <location>
        <begin position="1582"/>
        <end position="1600"/>
    </location>
</feature>
<evidence type="ECO:0000313" key="5">
    <source>
        <dbReference type="EMBL" id="RAR16208.1"/>
    </source>
</evidence>
<dbReference type="Gene3D" id="3.40.50.1820">
    <property type="entry name" value="alpha/beta hydrolase"/>
    <property type="match status" value="1"/>
</dbReference>
<feature type="compositionally biased region" description="Polar residues" evidence="3">
    <location>
        <begin position="919"/>
        <end position="929"/>
    </location>
</feature>
<keyword evidence="2" id="KW-0443">Lipid metabolism</keyword>
<comment type="similarity">
    <text evidence="1">Belongs to the putative lipase ROG1 family.</text>
</comment>
<feature type="domain" description="DUF676" evidence="4">
    <location>
        <begin position="552"/>
        <end position="665"/>
    </location>
</feature>
<feature type="compositionally biased region" description="Basic and acidic residues" evidence="3">
    <location>
        <begin position="688"/>
        <end position="697"/>
    </location>
</feature>
<feature type="region of interest" description="Disordered" evidence="3">
    <location>
        <begin position="1230"/>
        <end position="1274"/>
    </location>
</feature>
<keyword evidence="2" id="KW-0442">Lipid degradation</keyword>
<feature type="compositionally biased region" description="Acidic residues" evidence="3">
    <location>
        <begin position="620"/>
        <end position="632"/>
    </location>
</feature>
<feature type="compositionally biased region" description="Polar residues" evidence="3">
    <location>
        <begin position="152"/>
        <end position="165"/>
    </location>
</feature>
<feature type="region of interest" description="Disordered" evidence="3">
    <location>
        <begin position="520"/>
        <end position="554"/>
    </location>
</feature>
<feature type="region of interest" description="Disordered" evidence="3">
    <location>
        <begin position="470"/>
        <end position="504"/>
    </location>
</feature>
<protein>
    <submittedName>
        <fullName evidence="5">Duf676-domain-containing protein</fullName>
    </submittedName>
</protein>
<dbReference type="PANTHER" id="PTHR12482">
    <property type="entry name" value="LIPASE ROG1-RELATED-RELATED"/>
    <property type="match status" value="1"/>
</dbReference>
<feature type="region of interest" description="Disordered" evidence="3">
    <location>
        <begin position="1094"/>
        <end position="1123"/>
    </location>
</feature>
<feature type="compositionally biased region" description="Polar residues" evidence="3">
    <location>
        <begin position="1255"/>
        <end position="1264"/>
    </location>
</feature>
<feature type="region of interest" description="Disordered" evidence="3">
    <location>
        <begin position="1294"/>
        <end position="1433"/>
    </location>
</feature>
<feature type="region of interest" description="Disordered" evidence="3">
    <location>
        <begin position="681"/>
        <end position="710"/>
    </location>
</feature>
<dbReference type="GO" id="GO:0016042">
    <property type="term" value="P:lipid catabolic process"/>
    <property type="evidence" value="ECO:0007669"/>
    <property type="project" value="UniProtKB-KW"/>
</dbReference>
<feature type="compositionally biased region" description="Basic and acidic residues" evidence="3">
    <location>
        <begin position="1230"/>
        <end position="1239"/>
    </location>
</feature>
<evidence type="ECO:0000313" key="6">
    <source>
        <dbReference type="Proteomes" id="UP000249619"/>
    </source>
</evidence>
<feature type="compositionally biased region" description="Basic and acidic residues" evidence="3">
    <location>
        <begin position="531"/>
        <end position="543"/>
    </location>
</feature>
<feature type="region of interest" description="Disordered" evidence="3">
    <location>
        <begin position="149"/>
        <end position="228"/>
    </location>
</feature>
<comment type="caution">
    <text evidence="5">The sequence shown here is derived from an EMBL/GenBank/DDBJ whole genome shotgun (WGS) entry which is preliminary data.</text>
</comment>
<feature type="region of interest" description="Disordered" evidence="3">
    <location>
        <begin position="898"/>
        <end position="938"/>
    </location>
</feature>
<keyword evidence="6" id="KW-1185">Reference proteome</keyword>
<feature type="compositionally biased region" description="Polar residues" evidence="3">
    <location>
        <begin position="1110"/>
        <end position="1123"/>
    </location>
</feature>
<feature type="region of interest" description="Disordered" evidence="3">
    <location>
        <begin position="584"/>
        <end position="633"/>
    </location>
</feature>
<dbReference type="Proteomes" id="UP000249619">
    <property type="component" value="Unassembled WGS sequence"/>
</dbReference>
<name>A0A364NFX6_STELY</name>
<dbReference type="InterPro" id="IPR044294">
    <property type="entry name" value="Lipase-like"/>
</dbReference>